<feature type="transmembrane region" description="Helical" evidence="10">
    <location>
        <begin position="283"/>
        <end position="306"/>
    </location>
</feature>
<dbReference type="Proteomes" id="UP000054342">
    <property type="component" value="Unassembled WGS sequence"/>
</dbReference>
<dbReference type="PROSITE" id="PS00211">
    <property type="entry name" value="ABC_TRANSPORTER_1"/>
    <property type="match status" value="1"/>
</dbReference>
<feature type="transmembrane region" description="Helical" evidence="10">
    <location>
        <begin position="45"/>
        <end position="69"/>
    </location>
</feature>
<keyword evidence="5" id="KW-0547">Nucleotide-binding</keyword>
<evidence type="ECO:0000256" key="2">
    <source>
        <dbReference type="ARBA" id="ARBA00007577"/>
    </source>
</evidence>
<evidence type="ECO:0000259" key="11">
    <source>
        <dbReference type="PROSITE" id="PS50893"/>
    </source>
</evidence>
<feature type="transmembrane region" description="Helical" evidence="10">
    <location>
        <begin position="982"/>
        <end position="1005"/>
    </location>
</feature>
<feature type="transmembrane region" description="Helical" evidence="10">
    <location>
        <begin position="181"/>
        <end position="200"/>
    </location>
</feature>
<dbReference type="InterPro" id="IPR011527">
    <property type="entry name" value="ABC1_TM_dom"/>
</dbReference>
<evidence type="ECO:0000259" key="12">
    <source>
        <dbReference type="PROSITE" id="PS50929"/>
    </source>
</evidence>
<sequence>MADAPPDQQVVNPGNTTKLSPSSRLKKAFGYFAIFVQTEPSKLDILLLVTGILSAIASGVPFPLLGIIFGQLLDDFNNQGCASEASSGVQSSASTQQYQSDVNSKVLYVVYLAIAQFGFMYIHLVSWSLGGARLAQRLREQYLRSLLHKEPAFFDSRPSGEVSSRLNGDISMIRMGTSEKVGICLSSISFFVTAYIVTFIKIPKLAGILVSLVPAYFSMSLVGGYFIKKYSSRVSDRFAAASSVASEALSNVAVVHAFNANDKLERNFSSHLRLARKEGIKKALASGIQAGFIYFIAYAADALAFWQGSHMIADAVEGDGRGTTVGSVFTVIFLLVDASLILSQMTPFLAIFAAASASFAKLKQDIDRPSRIDGTADTGLRLPANTTGQFKLQDVSFYYPSRPGQNVLDNVSMEFPAGQNTAIVGFSGSGKSTVAALLLRLYDPTEGSVVLDGHDLRELNTRQVRSLIGIVQQEATLLDRSILENIAHGLVNSTASEHEGLRDALYGPHLRLLAAAIREGRGATEAAREQGPVVERILNMVQHAAEIADAARFIDKMPEGLGTIVGSSGTRLSGGQRQRIAIARAVVKDPKILILDEATASLDSQSETEILEALDRCSEGRTVISVAHRLSTIQKADKIVVMENGRILEAGTHAELMSKQGSYAGLVNLQNLDTKSTDQRTGEAVSLSGVTDVEKPDRGLEGISKDVSIDVSKEDFENEKSLKPESSVETDKTPMSQSLGYLISSMSHFIRPHALVAVFALAGATIVGGAYCADAVIFGHTVSGLSPCGSPDHIRWSGRFYALLFFVLAIIEFFANVISWVGFGWVSEMAIYAIRVSLFRSLFEQDVQWHQSKGRTPSSLLALITSDGNQIAGLSGSIIGTILSICINLVAAVIMTLIIAWKIALVCLAIVPVLLGVGLTQLRALARFADKHEHAFNKSVGISVEAVSSIKTVAALALEHEILGTYRSTLDAPKREVTAISFYANLWLALQYFVGNLAFALGFWWGSKQVFSGMYSQTQFIMVVFSLLVSAQLWSQMFALAPEITNARGAVARITSVIEVGSSGSAARGPQGSRNKDIEAVAETKAASPNRQGGMEVKFQNVHFAYPARQSAPALRGLSLHVRPGQFAGLVGPSGAGKSTITSLVERMYVPSSGEILIDRMDITKQVGTSFRNDIALVPQDGVLFDGTIRFNLSLGARPGTSVSDDDMIEACKLSSIHDTIVKLPQGYDTLCGVNGSQLSGGQKHRLAIARALVRKPRLLILDEPTSALDAETERILQDNLRIATQGITVLVIAHRLNTIRHADVIFLIEAGQCVDAGTHDALFERSETYRANVLSQMIAT</sequence>
<feature type="transmembrane region" description="Helical" evidence="10">
    <location>
        <begin position="206"/>
        <end position="227"/>
    </location>
</feature>
<feature type="compositionally biased region" description="Polar residues" evidence="9">
    <location>
        <begin position="9"/>
        <end position="20"/>
    </location>
</feature>
<keyword evidence="8 10" id="KW-0472">Membrane</keyword>
<dbReference type="InterPro" id="IPR039421">
    <property type="entry name" value="Type_1_exporter"/>
</dbReference>
<keyword evidence="14" id="KW-1185">Reference proteome</keyword>
<evidence type="ECO:0000256" key="1">
    <source>
        <dbReference type="ARBA" id="ARBA00004141"/>
    </source>
</evidence>
<keyword evidence="4 10" id="KW-0812">Transmembrane</keyword>
<dbReference type="InterPro" id="IPR017871">
    <property type="entry name" value="ABC_transporter-like_CS"/>
</dbReference>
<keyword evidence="7 10" id="KW-1133">Transmembrane helix</keyword>
<dbReference type="OrthoDB" id="6500128at2759"/>
<keyword evidence="6" id="KW-0067">ATP-binding</keyword>
<feature type="transmembrane region" description="Helical" evidence="10">
    <location>
        <begin position="108"/>
        <end position="129"/>
    </location>
</feature>
<dbReference type="GO" id="GO:0005524">
    <property type="term" value="F:ATP binding"/>
    <property type="evidence" value="ECO:0007669"/>
    <property type="project" value="UniProtKB-KW"/>
</dbReference>
<dbReference type="RefSeq" id="XP_013313789.1">
    <property type="nucleotide sequence ID" value="XM_013458335.1"/>
</dbReference>
<dbReference type="GO" id="GO:0005743">
    <property type="term" value="C:mitochondrial inner membrane"/>
    <property type="evidence" value="ECO:0007669"/>
    <property type="project" value="TreeGrafter"/>
</dbReference>
<dbReference type="SMART" id="SM00382">
    <property type="entry name" value="AAA"/>
    <property type="match status" value="2"/>
</dbReference>
<feature type="domain" description="ABC transporter" evidence="11">
    <location>
        <begin position="390"/>
        <end position="669"/>
    </location>
</feature>
<dbReference type="Pfam" id="PF00664">
    <property type="entry name" value="ABC_membrane"/>
    <property type="match status" value="2"/>
</dbReference>
<dbReference type="FunFam" id="1.20.1560.10:FF:000057">
    <property type="entry name" value="ABC multidrug transporter SitT"/>
    <property type="match status" value="2"/>
</dbReference>
<proteinExistence type="inferred from homology"/>
<feature type="domain" description="ABC transmembrane type-1" evidence="12">
    <location>
        <begin position="758"/>
        <end position="1046"/>
    </location>
</feature>
<comment type="subcellular location">
    <subcellularLocation>
        <location evidence="1">Membrane</location>
        <topology evidence="1">Multi-pass membrane protein</topology>
    </subcellularLocation>
</comment>
<evidence type="ECO:0000256" key="8">
    <source>
        <dbReference type="ARBA" id="ARBA00023136"/>
    </source>
</evidence>
<dbReference type="InterPro" id="IPR027417">
    <property type="entry name" value="P-loop_NTPase"/>
</dbReference>
<dbReference type="CDD" id="cd18577">
    <property type="entry name" value="ABC_6TM_Pgp_ABCB1_D1_like"/>
    <property type="match status" value="1"/>
</dbReference>
<dbReference type="HOGENOM" id="CLU_000604_17_0_1"/>
<accession>A0A0D2EEW1</accession>
<evidence type="ECO:0000256" key="5">
    <source>
        <dbReference type="ARBA" id="ARBA00022741"/>
    </source>
</evidence>
<feature type="transmembrane region" description="Helical" evidence="10">
    <location>
        <begin position="326"/>
        <end position="354"/>
    </location>
</feature>
<feature type="transmembrane region" description="Helical" evidence="10">
    <location>
        <begin position="899"/>
        <end position="919"/>
    </location>
</feature>
<dbReference type="EMBL" id="KN847321">
    <property type="protein sequence ID" value="KIW53205.1"/>
    <property type="molecule type" value="Genomic_DNA"/>
</dbReference>
<protein>
    <submittedName>
        <fullName evidence="13">Uncharacterized protein</fullName>
    </submittedName>
</protein>
<dbReference type="GO" id="GO:0015421">
    <property type="term" value="F:ABC-type oligopeptide transporter activity"/>
    <property type="evidence" value="ECO:0007669"/>
    <property type="project" value="TreeGrafter"/>
</dbReference>
<dbReference type="Pfam" id="PF00005">
    <property type="entry name" value="ABC_tran"/>
    <property type="match status" value="2"/>
</dbReference>
<dbReference type="Gene3D" id="3.40.50.300">
    <property type="entry name" value="P-loop containing nucleotide triphosphate hydrolases"/>
    <property type="match status" value="2"/>
</dbReference>
<evidence type="ECO:0000256" key="7">
    <source>
        <dbReference type="ARBA" id="ARBA00022989"/>
    </source>
</evidence>
<comment type="similarity">
    <text evidence="2">Belongs to the ABC transporter superfamily. ABCB family. Multidrug resistance exporter (TC 3.A.1.201) subfamily.</text>
</comment>
<feature type="transmembrane region" description="Helical" evidence="10">
    <location>
        <begin position="800"/>
        <end position="826"/>
    </location>
</feature>
<dbReference type="Gene3D" id="1.20.1560.10">
    <property type="entry name" value="ABC transporter type 1, transmembrane domain"/>
    <property type="match status" value="2"/>
</dbReference>
<gene>
    <name evidence="13" type="ORF">PV05_08797</name>
</gene>
<evidence type="ECO:0000256" key="3">
    <source>
        <dbReference type="ARBA" id="ARBA00022448"/>
    </source>
</evidence>
<organism evidence="13 14">
    <name type="scientific">Exophiala xenobiotica</name>
    <dbReference type="NCBI Taxonomy" id="348802"/>
    <lineage>
        <taxon>Eukaryota</taxon>
        <taxon>Fungi</taxon>
        <taxon>Dikarya</taxon>
        <taxon>Ascomycota</taxon>
        <taxon>Pezizomycotina</taxon>
        <taxon>Eurotiomycetes</taxon>
        <taxon>Chaetothyriomycetidae</taxon>
        <taxon>Chaetothyriales</taxon>
        <taxon>Herpotrichiellaceae</taxon>
        <taxon>Exophiala</taxon>
    </lineage>
</organism>
<dbReference type="PANTHER" id="PTHR43394">
    <property type="entry name" value="ATP-DEPENDENT PERMEASE MDL1, MITOCHONDRIAL"/>
    <property type="match status" value="1"/>
</dbReference>
<evidence type="ECO:0000256" key="10">
    <source>
        <dbReference type="SAM" id="Phobius"/>
    </source>
</evidence>
<dbReference type="PROSITE" id="PS50893">
    <property type="entry name" value="ABC_TRANSPORTER_2"/>
    <property type="match status" value="2"/>
</dbReference>
<feature type="transmembrane region" description="Helical" evidence="10">
    <location>
        <begin position="871"/>
        <end position="893"/>
    </location>
</feature>
<dbReference type="InterPro" id="IPR003593">
    <property type="entry name" value="AAA+_ATPase"/>
</dbReference>
<evidence type="ECO:0000256" key="6">
    <source>
        <dbReference type="ARBA" id="ARBA00022840"/>
    </source>
</evidence>
<evidence type="ECO:0000313" key="13">
    <source>
        <dbReference type="EMBL" id="KIW53205.1"/>
    </source>
</evidence>
<reference evidence="13 14" key="1">
    <citation type="submission" date="2015-01" db="EMBL/GenBank/DDBJ databases">
        <title>The Genome Sequence of Exophiala xenobiotica CBS118157.</title>
        <authorList>
            <consortium name="The Broad Institute Genomics Platform"/>
            <person name="Cuomo C."/>
            <person name="de Hoog S."/>
            <person name="Gorbushina A."/>
            <person name="Stielow B."/>
            <person name="Teixiera M."/>
            <person name="Abouelleil A."/>
            <person name="Chapman S.B."/>
            <person name="Priest M."/>
            <person name="Young S.K."/>
            <person name="Wortman J."/>
            <person name="Nusbaum C."/>
            <person name="Birren B."/>
        </authorList>
    </citation>
    <scope>NUCLEOTIDE SEQUENCE [LARGE SCALE GENOMIC DNA]</scope>
    <source>
        <strain evidence="13 14">CBS 118157</strain>
    </source>
</reference>
<dbReference type="SUPFAM" id="SSF52540">
    <property type="entry name" value="P-loop containing nucleoside triphosphate hydrolases"/>
    <property type="match status" value="2"/>
</dbReference>
<dbReference type="STRING" id="348802.A0A0D2EEW1"/>
<dbReference type="FunFam" id="3.40.50.300:FF:000913">
    <property type="entry name" value="ABC multidrug transporter SitT"/>
    <property type="match status" value="1"/>
</dbReference>
<dbReference type="InterPro" id="IPR003439">
    <property type="entry name" value="ABC_transporter-like_ATP-bd"/>
</dbReference>
<dbReference type="GO" id="GO:0090374">
    <property type="term" value="P:oligopeptide export from mitochondrion"/>
    <property type="evidence" value="ECO:0007669"/>
    <property type="project" value="TreeGrafter"/>
</dbReference>
<dbReference type="SUPFAM" id="SSF90123">
    <property type="entry name" value="ABC transporter transmembrane region"/>
    <property type="match status" value="2"/>
</dbReference>
<evidence type="ECO:0000256" key="9">
    <source>
        <dbReference type="SAM" id="MobiDB-lite"/>
    </source>
</evidence>
<dbReference type="InterPro" id="IPR036640">
    <property type="entry name" value="ABC1_TM_sf"/>
</dbReference>
<dbReference type="GO" id="GO:0016887">
    <property type="term" value="F:ATP hydrolysis activity"/>
    <property type="evidence" value="ECO:0007669"/>
    <property type="project" value="InterPro"/>
</dbReference>
<dbReference type="PROSITE" id="PS50929">
    <property type="entry name" value="ABC_TM1F"/>
    <property type="match status" value="2"/>
</dbReference>
<dbReference type="GeneID" id="25330705"/>
<evidence type="ECO:0000313" key="14">
    <source>
        <dbReference type="Proteomes" id="UP000054342"/>
    </source>
</evidence>
<feature type="domain" description="ABC transporter" evidence="11">
    <location>
        <begin position="1097"/>
        <end position="1336"/>
    </location>
</feature>
<dbReference type="PANTHER" id="PTHR43394:SF27">
    <property type="entry name" value="ATP-DEPENDENT TRANSLOCASE ABCB1-LIKE"/>
    <property type="match status" value="1"/>
</dbReference>
<feature type="transmembrane region" description="Helical" evidence="10">
    <location>
        <begin position="1017"/>
        <end position="1034"/>
    </location>
</feature>
<feature type="region of interest" description="Disordered" evidence="9">
    <location>
        <begin position="1"/>
        <end position="20"/>
    </location>
</feature>
<keyword evidence="3" id="KW-0813">Transport</keyword>
<evidence type="ECO:0000256" key="4">
    <source>
        <dbReference type="ARBA" id="ARBA00022692"/>
    </source>
</evidence>
<feature type="domain" description="ABC transmembrane type-1" evidence="12">
    <location>
        <begin position="49"/>
        <end position="354"/>
    </location>
</feature>
<dbReference type="CDD" id="cd18578">
    <property type="entry name" value="ABC_6TM_Pgp_ABCB1_D2_like"/>
    <property type="match status" value="1"/>
</dbReference>
<name>A0A0D2EEW1_9EURO</name>
<feature type="transmembrane region" description="Helical" evidence="10">
    <location>
        <begin position="754"/>
        <end position="780"/>
    </location>
</feature>